<dbReference type="AlphaFoldDB" id="A0A382GTA1"/>
<name>A0A382GTA1_9ZZZZ</name>
<evidence type="ECO:0000313" key="1">
    <source>
        <dbReference type="EMBL" id="SVB78328.1"/>
    </source>
</evidence>
<proteinExistence type="predicted"/>
<accession>A0A382GTA1</accession>
<dbReference type="SUPFAM" id="SSF103007">
    <property type="entry name" value="Hypothetical protein TT1725"/>
    <property type="match status" value="1"/>
</dbReference>
<dbReference type="PANTHER" id="PTHR36441">
    <property type="entry name" value="HYPOTHETICAL CYTOSOLIC PROTEIN"/>
    <property type="match status" value="1"/>
</dbReference>
<dbReference type="InterPro" id="IPR036746">
    <property type="entry name" value="TT1725-like_sf"/>
</dbReference>
<reference evidence="1" key="1">
    <citation type="submission" date="2018-05" db="EMBL/GenBank/DDBJ databases">
        <authorList>
            <person name="Lanie J.A."/>
            <person name="Ng W.-L."/>
            <person name="Kazmierczak K.M."/>
            <person name="Andrzejewski T.M."/>
            <person name="Davidsen T.M."/>
            <person name="Wayne K.J."/>
            <person name="Tettelin H."/>
            <person name="Glass J.I."/>
            <person name="Rusch D."/>
            <person name="Podicherti R."/>
            <person name="Tsui H.-C.T."/>
            <person name="Winkler M.E."/>
        </authorList>
    </citation>
    <scope>NUCLEOTIDE SEQUENCE</scope>
</reference>
<dbReference type="InterPro" id="IPR007546">
    <property type="entry name" value="DUF503"/>
</dbReference>
<dbReference type="EMBL" id="UINC01057319">
    <property type="protein sequence ID" value="SVB78328.1"/>
    <property type="molecule type" value="Genomic_DNA"/>
</dbReference>
<gene>
    <name evidence="1" type="ORF">METZ01_LOCUS231182</name>
</gene>
<dbReference type="Pfam" id="PF04456">
    <property type="entry name" value="DUF503"/>
    <property type="match status" value="1"/>
</dbReference>
<sequence>MIKWGKSLKNKRSFTNSFKSKLESKFNISISEIDDLNSVRFANFGIVSVSNSYNTLEKRLNNITEFINKTYLEVEIVELNRFNLI</sequence>
<dbReference type="PANTHER" id="PTHR36441:SF1">
    <property type="entry name" value="DUF503 DOMAIN-CONTAINING PROTEIN"/>
    <property type="match status" value="1"/>
</dbReference>
<evidence type="ECO:0008006" key="2">
    <source>
        <dbReference type="Google" id="ProtNLM"/>
    </source>
</evidence>
<dbReference type="Gene3D" id="3.30.70.1120">
    <property type="entry name" value="TT1725-like"/>
    <property type="match status" value="1"/>
</dbReference>
<protein>
    <recommendedName>
        <fullName evidence="2">DUF503 domain-containing protein</fullName>
    </recommendedName>
</protein>
<organism evidence="1">
    <name type="scientific">marine metagenome</name>
    <dbReference type="NCBI Taxonomy" id="408172"/>
    <lineage>
        <taxon>unclassified sequences</taxon>
        <taxon>metagenomes</taxon>
        <taxon>ecological metagenomes</taxon>
    </lineage>
</organism>